<dbReference type="Gene3D" id="3.40.50.150">
    <property type="entry name" value="Vaccinia Virus protein VP39"/>
    <property type="match status" value="1"/>
</dbReference>
<dbReference type="Proteomes" id="UP000031982">
    <property type="component" value="Unassembled WGS sequence"/>
</dbReference>
<dbReference type="PROSITE" id="PS01153">
    <property type="entry name" value="NOL1_NOP2_SUN"/>
    <property type="match status" value="1"/>
</dbReference>
<evidence type="ECO:0000259" key="15">
    <source>
        <dbReference type="PROSITE" id="PS51686"/>
    </source>
</evidence>
<dbReference type="InterPro" id="IPR004573">
    <property type="entry name" value="rRNA_ssu_MeTfrase_B"/>
</dbReference>
<evidence type="ECO:0000256" key="9">
    <source>
        <dbReference type="ARBA" id="ARBA00022691"/>
    </source>
</evidence>
<keyword evidence="9 14" id="KW-0949">S-adenosyl-L-methionine</keyword>
<dbReference type="PANTHER" id="PTHR22807:SF53">
    <property type="entry name" value="RIBOSOMAL RNA SMALL SUBUNIT METHYLTRANSFERASE B-RELATED"/>
    <property type="match status" value="1"/>
</dbReference>
<evidence type="ECO:0000256" key="8">
    <source>
        <dbReference type="ARBA" id="ARBA00022679"/>
    </source>
</evidence>
<dbReference type="NCBIfam" id="TIGR00563">
    <property type="entry name" value="rsmB"/>
    <property type="match status" value="1"/>
</dbReference>
<gene>
    <name evidence="16" type="ORF">SD77_0374</name>
</gene>
<feature type="binding site" evidence="14">
    <location>
        <position position="310"/>
    </location>
    <ligand>
        <name>S-adenosyl-L-methionine</name>
        <dbReference type="ChEBI" id="CHEBI:59789"/>
    </ligand>
</feature>
<dbReference type="NCBIfam" id="NF011494">
    <property type="entry name" value="PRK14902.1"/>
    <property type="match status" value="1"/>
</dbReference>
<comment type="function">
    <text evidence="1">Specifically methylates the cytosine at position 967 (m5C967) of 16S rRNA.</text>
</comment>
<evidence type="ECO:0000256" key="4">
    <source>
        <dbReference type="ARBA" id="ARBA00012140"/>
    </source>
</evidence>
<feature type="binding site" evidence="14">
    <location>
        <begin position="259"/>
        <end position="265"/>
    </location>
    <ligand>
        <name>S-adenosyl-L-methionine</name>
        <dbReference type="ChEBI" id="CHEBI:59789"/>
    </ligand>
</feature>
<comment type="catalytic activity">
    <reaction evidence="13">
        <text>cytidine(967) in 16S rRNA + S-adenosyl-L-methionine = 5-methylcytidine(967) in 16S rRNA + S-adenosyl-L-homocysteine + H(+)</text>
        <dbReference type="Rhea" id="RHEA:42748"/>
        <dbReference type="Rhea" id="RHEA-COMP:10219"/>
        <dbReference type="Rhea" id="RHEA-COMP:10220"/>
        <dbReference type="ChEBI" id="CHEBI:15378"/>
        <dbReference type="ChEBI" id="CHEBI:57856"/>
        <dbReference type="ChEBI" id="CHEBI:59789"/>
        <dbReference type="ChEBI" id="CHEBI:74483"/>
        <dbReference type="ChEBI" id="CHEBI:82748"/>
        <dbReference type="EC" id="2.1.1.176"/>
    </reaction>
</comment>
<evidence type="ECO:0000256" key="7">
    <source>
        <dbReference type="ARBA" id="ARBA00022603"/>
    </source>
</evidence>
<dbReference type="InterPro" id="IPR035926">
    <property type="entry name" value="NusB-like_sf"/>
</dbReference>
<keyword evidence="8 14" id="KW-0808">Transferase</keyword>
<dbReference type="SUPFAM" id="SSF53335">
    <property type="entry name" value="S-adenosyl-L-methionine-dependent methyltransferases"/>
    <property type="match status" value="1"/>
</dbReference>
<accession>A0ABR5B0L3</accession>
<comment type="similarity">
    <text evidence="3 14">Belongs to the class I-like SAM-binding methyltransferase superfamily. RsmB/NOP family.</text>
</comment>
<evidence type="ECO:0000256" key="14">
    <source>
        <dbReference type="PROSITE-ProRule" id="PRU01023"/>
    </source>
</evidence>
<dbReference type="EC" id="2.1.1.176" evidence="4"/>
<dbReference type="GO" id="GO:0008168">
    <property type="term" value="F:methyltransferase activity"/>
    <property type="evidence" value="ECO:0007669"/>
    <property type="project" value="UniProtKB-KW"/>
</dbReference>
<keyword evidence="6" id="KW-0698">rRNA processing</keyword>
<keyword evidence="5" id="KW-0963">Cytoplasm</keyword>
<dbReference type="InterPro" id="IPR023267">
    <property type="entry name" value="RCMT"/>
</dbReference>
<name>A0ABR5B0L3_BACBA</name>
<feature type="binding site" evidence="14">
    <location>
        <position position="283"/>
    </location>
    <ligand>
        <name>S-adenosyl-L-methionine</name>
        <dbReference type="ChEBI" id="CHEBI:59789"/>
    </ligand>
</feature>
<dbReference type="PRINTS" id="PR02008">
    <property type="entry name" value="RCMTFAMILY"/>
</dbReference>
<dbReference type="InterPro" id="IPR054728">
    <property type="entry name" value="RsmB-like_ferredoxin"/>
</dbReference>
<sequence>MKQKKKSVRELALDLLESVEKNQSYSNLLLHSAIEKNSLSGRDAGLLTEITYGTIQRKYTLDFFLAPFIKKKPEPWVQQLLRLSLYQMVYLDKVPERAVIHEAVEIAKKRGHKGIAGLVNGILRSAQRNGLRSFSEIKDEAERISIETSHPLWLVQRWMSQFGAEKTREMCEMNLTAPMQTMRVNETKADREEVLQRLEAEGFEAEPSTVLPEAVRILKGNAARSSVFESGMATIQDESSMLVAYALDIEPEERILDACAAPGGKTTHIAEKLGNSGSVSALDLHEHKMKLIQQNAERLGLTNIETKALDSRKAGDVFPQESFDRILVDAPCSGLGVLRRKPDIKYAKAEGDLSALQKIQLDILHAAAPLLKKGGVLVYSTCTVDKEENEGTVNQFLATHTDFEPAALTNLPPAIQPLADQHLLQVFPQDFGGDGFFISKLRKKVQ</sequence>
<evidence type="ECO:0000256" key="10">
    <source>
        <dbReference type="ARBA" id="ARBA00022884"/>
    </source>
</evidence>
<evidence type="ECO:0000256" key="2">
    <source>
        <dbReference type="ARBA" id="ARBA00004496"/>
    </source>
</evidence>
<evidence type="ECO:0000256" key="1">
    <source>
        <dbReference type="ARBA" id="ARBA00002724"/>
    </source>
</evidence>
<organism evidence="16 17">
    <name type="scientific">Bacillus badius</name>
    <dbReference type="NCBI Taxonomy" id="1455"/>
    <lineage>
        <taxon>Bacteria</taxon>
        <taxon>Bacillati</taxon>
        <taxon>Bacillota</taxon>
        <taxon>Bacilli</taxon>
        <taxon>Bacillales</taxon>
        <taxon>Bacillaceae</taxon>
        <taxon>Pseudobacillus</taxon>
    </lineage>
</organism>
<comment type="caution">
    <text evidence="16">The sequence shown here is derived from an EMBL/GenBank/DDBJ whole genome shotgun (WGS) entry which is preliminary data.</text>
</comment>
<dbReference type="Pfam" id="PF01029">
    <property type="entry name" value="NusB"/>
    <property type="match status" value="1"/>
</dbReference>
<dbReference type="CDD" id="cd02440">
    <property type="entry name" value="AdoMet_MTases"/>
    <property type="match status" value="1"/>
</dbReference>
<feature type="active site" description="Nucleophile" evidence="14">
    <location>
        <position position="382"/>
    </location>
</feature>
<evidence type="ECO:0000256" key="13">
    <source>
        <dbReference type="ARBA" id="ARBA00047283"/>
    </source>
</evidence>
<evidence type="ECO:0000256" key="12">
    <source>
        <dbReference type="ARBA" id="ARBA00031088"/>
    </source>
</evidence>
<dbReference type="Pfam" id="PF01189">
    <property type="entry name" value="Methyltr_RsmB-F"/>
    <property type="match status" value="1"/>
</dbReference>
<dbReference type="GO" id="GO:0032259">
    <property type="term" value="P:methylation"/>
    <property type="evidence" value="ECO:0007669"/>
    <property type="project" value="UniProtKB-KW"/>
</dbReference>
<keyword evidence="17" id="KW-1185">Reference proteome</keyword>
<dbReference type="SUPFAM" id="SSF48013">
    <property type="entry name" value="NusB-like"/>
    <property type="match status" value="1"/>
</dbReference>
<evidence type="ECO:0000313" key="16">
    <source>
        <dbReference type="EMBL" id="KIL80526.1"/>
    </source>
</evidence>
<evidence type="ECO:0000256" key="5">
    <source>
        <dbReference type="ARBA" id="ARBA00022490"/>
    </source>
</evidence>
<reference evidence="16 17" key="1">
    <citation type="submission" date="2015-01" db="EMBL/GenBank/DDBJ databases">
        <title>Genome Assembly of Bacillus badius MTCC 1458.</title>
        <authorList>
            <person name="Verma A."/>
            <person name="Khatri I."/>
            <person name="Mual P."/>
            <person name="Subramanian S."/>
            <person name="Krishnamurthi S."/>
        </authorList>
    </citation>
    <scope>NUCLEOTIDE SEQUENCE [LARGE SCALE GENOMIC DNA]</scope>
    <source>
        <strain evidence="16 17">MTCC 1458</strain>
    </source>
</reference>
<evidence type="ECO:0000256" key="3">
    <source>
        <dbReference type="ARBA" id="ARBA00007494"/>
    </source>
</evidence>
<dbReference type="RefSeq" id="WP_041113097.1">
    <property type="nucleotide sequence ID" value="NZ_JARTHD010000013.1"/>
</dbReference>
<evidence type="ECO:0000256" key="6">
    <source>
        <dbReference type="ARBA" id="ARBA00022552"/>
    </source>
</evidence>
<dbReference type="InterPro" id="IPR049560">
    <property type="entry name" value="MeTrfase_RsmB-F_NOP2_cat"/>
</dbReference>
<dbReference type="EMBL" id="JXLP01000001">
    <property type="protein sequence ID" value="KIL80526.1"/>
    <property type="molecule type" value="Genomic_DNA"/>
</dbReference>
<keyword evidence="10 14" id="KW-0694">RNA-binding</keyword>
<dbReference type="Gene3D" id="3.30.70.1170">
    <property type="entry name" value="Sun protein, domain 3"/>
    <property type="match status" value="1"/>
</dbReference>
<dbReference type="Pfam" id="PF22458">
    <property type="entry name" value="RsmF-B_ferredox"/>
    <property type="match status" value="1"/>
</dbReference>
<dbReference type="InterPro" id="IPR018314">
    <property type="entry name" value="RsmB/NOL1/NOP2-like_CS"/>
</dbReference>
<comment type="subcellular location">
    <subcellularLocation>
        <location evidence="2">Cytoplasm</location>
    </subcellularLocation>
</comment>
<dbReference type="PANTHER" id="PTHR22807">
    <property type="entry name" value="NOP2 YEAST -RELATED NOL1/NOP2/FMU SUN DOMAIN-CONTAINING"/>
    <property type="match status" value="1"/>
</dbReference>
<dbReference type="InterPro" id="IPR001678">
    <property type="entry name" value="MeTrfase_RsmB-F_NOP2_dom"/>
</dbReference>
<dbReference type="Gene3D" id="1.10.940.10">
    <property type="entry name" value="NusB-like"/>
    <property type="match status" value="1"/>
</dbReference>
<dbReference type="InterPro" id="IPR029063">
    <property type="entry name" value="SAM-dependent_MTases_sf"/>
</dbReference>
<feature type="binding site" evidence="14">
    <location>
        <position position="329"/>
    </location>
    <ligand>
        <name>S-adenosyl-L-methionine</name>
        <dbReference type="ChEBI" id="CHEBI:59789"/>
    </ligand>
</feature>
<evidence type="ECO:0000256" key="11">
    <source>
        <dbReference type="ARBA" id="ARBA00030399"/>
    </source>
</evidence>
<keyword evidence="7 14" id="KW-0489">Methyltransferase</keyword>
<proteinExistence type="inferred from homology"/>
<dbReference type="PROSITE" id="PS51686">
    <property type="entry name" value="SAM_MT_RSMB_NOP"/>
    <property type="match status" value="1"/>
</dbReference>
<evidence type="ECO:0000313" key="17">
    <source>
        <dbReference type="Proteomes" id="UP000031982"/>
    </source>
</evidence>
<dbReference type="InterPro" id="IPR006027">
    <property type="entry name" value="NusB_RsmB_TIM44"/>
</dbReference>
<protein>
    <recommendedName>
        <fullName evidence="4">16S rRNA (cytosine(967)-C(5))-methyltransferase</fullName>
        <ecNumber evidence="4">2.1.1.176</ecNumber>
    </recommendedName>
    <alternativeName>
        <fullName evidence="11">16S rRNA m5C967 methyltransferase</fullName>
    </alternativeName>
    <alternativeName>
        <fullName evidence="12">rRNA (cytosine-C(5)-)-methyltransferase RsmB</fullName>
    </alternativeName>
</protein>
<feature type="domain" description="SAM-dependent MTase RsmB/NOP-type" evidence="15">
    <location>
        <begin position="170"/>
        <end position="444"/>
    </location>
</feature>